<dbReference type="Pfam" id="PF00491">
    <property type="entry name" value="Arginase"/>
    <property type="match status" value="1"/>
</dbReference>
<accession>A0A9W8QCS8</accession>
<gene>
    <name evidence="5" type="ORF">LMH87_011951</name>
</gene>
<dbReference type="GO" id="GO:0005634">
    <property type="term" value="C:nucleus"/>
    <property type="evidence" value="ECO:0007669"/>
    <property type="project" value="TreeGrafter"/>
</dbReference>
<dbReference type="InterPro" id="IPR006035">
    <property type="entry name" value="Ureohydrolase"/>
</dbReference>
<evidence type="ECO:0008006" key="7">
    <source>
        <dbReference type="Google" id="ProtNLM"/>
    </source>
</evidence>
<sequence>MAYSSITIISVPYHVGMYGERVGEGPLRLLRHGLDQQVAKIAPTHYSDISHVDDFEGEIGKTFEVIRRVSKAVSQAVAANSFPLILAGNCNASVAAAAGLSSSHPDLGVIWLDAHDDLETPSTHENGYLDGMAASIMTGSSWHKLASTVPGHVPLALKNVVYGGLRVVASDQQRVIQEAGVDAVWGSATKMVDFEAELCALLQRRKLGSAHVHLDLDVLDESLGRVNEYPSAGGFLAEDLKKVMAMIPTQVQPTSLVICGFNPRLEGGNTIARLAVEAARCFVSSLEKNGHLVPNLGN</sequence>
<dbReference type="GO" id="GO:0004053">
    <property type="term" value="F:arginase activity"/>
    <property type="evidence" value="ECO:0007669"/>
    <property type="project" value="TreeGrafter"/>
</dbReference>
<dbReference type="GO" id="GO:0005829">
    <property type="term" value="C:cytosol"/>
    <property type="evidence" value="ECO:0007669"/>
    <property type="project" value="TreeGrafter"/>
</dbReference>
<reference evidence="5" key="1">
    <citation type="journal article" date="2023" name="Access Microbiol">
        <title>De-novo genome assembly for Akanthomyces muscarius, a biocontrol agent of insect agricultural pests.</title>
        <authorList>
            <person name="Erdos Z."/>
            <person name="Studholme D.J."/>
            <person name="Raymond B."/>
            <person name="Sharma M."/>
        </authorList>
    </citation>
    <scope>NUCLEOTIDE SEQUENCE</scope>
    <source>
        <strain evidence="5">Ve6</strain>
    </source>
</reference>
<keyword evidence="2" id="KW-0378">Hydrolase</keyword>
<protein>
    <recommendedName>
        <fullName evidence="7">Arginase</fullName>
    </recommendedName>
</protein>
<dbReference type="KEGG" id="amus:LMH87_011951"/>
<evidence type="ECO:0000313" key="5">
    <source>
        <dbReference type="EMBL" id="KAJ4151238.1"/>
    </source>
</evidence>
<keyword evidence="1" id="KW-0479">Metal-binding</keyword>
<proteinExistence type="inferred from homology"/>
<dbReference type="EMBL" id="JAJHUN010000009">
    <property type="protein sequence ID" value="KAJ4151238.1"/>
    <property type="molecule type" value="Genomic_DNA"/>
</dbReference>
<evidence type="ECO:0000256" key="1">
    <source>
        <dbReference type="ARBA" id="ARBA00022723"/>
    </source>
</evidence>
<dbReference type="PRINTS" id="PR00116">
    <property type="entry name" value="ARGINASE"/>
</dbReference>
<organism evidence="5 6">
    <name type="scientific">Akanthomyces muscarius</name>
    <name type="common">Entomopathogenic fungus</name>
    <name type="synonym">Lecanicillium muscarium</name>
    <dbReference type="NCBI Taxonomy" id="2231603"/>
    <lineage>
        <taxon>Eukaryota</taxon>
        <taxon>Fungi</taxon>
        <taxon>Dikarya</taxon>
        <taxon>Ascomycota</taxon>
        <taxon>Pezizomycotina</taxon>
        <taxon>Sordariomycetes</taxon>
        <taxon>Hypocreomycetidae</taxon>
        <taxon>Hypocreales</taxon>
        <taxon>Cordycipitaceae</taxon>
        <taxon>Akanthomyces</taxon>
    </lineage>
</organism>
<dbReference type="Proteomes" id="UP001144673">
    <property type="component" value="Chromosome 4"/>
</dbReference>
<dbReference type="PIRSF" id="PIRSF036979">
    <property type="entry name" value="Arginase"/>
    <property type="match status" value="1"/>
</dbReference>
<dbReference type="PANTHER" id="PTHR43782:SF3">
    <property type="entry name" value="ARGINASE"/>
    <property type="match status" value="1"/>
</dbReference>
<evidence type="ECO:0000256" key="2">
    <source>
        <dbReference type="ARBA" id="ARBA00022801"/>
    </source>
</evidence>
<dbReference type="PROSITE" id="PS51409">
    <property type="entry name" value="ARGINASE_2"/>
    <property type="match status" value="1"/>
</dbReference>
<dbReference type="RefSeq" id="XP_056052952.1">
    <property type="nucleotide sequence ID" value="XM_056201174.1"/>
</dbReference>
<dbReference type="AlphaFoldDB" id="A0A9W8QCS8"/>
<name>A0A9W8QCS8_AKAMU</name>
<dbReference type="Gene3D" id="3.40.800.10">
    <property type="entry name" value="Ureohydrolase domain"/>
    <property type="match status" value="1"/>
</dbReference>
<dbReference type="GO" id="GO:0030145">
    <property type="term" value="F:manganese ion binding"/>
    <property type="evidence" value="ECO:0007669"/>
    <property type="project" value="TreeGrafter"/>
</dbReference>
<keyword evidence="6" id="KW-1185">Reference proteome</keyword>
<dbReference type="SUPFAM" id="SSF52768">
    <property type="entry name" value="Arginase/deacetylase"/>
    <property type="match status" value="1"/>
</dbReference>
<dbReference type="GeneID" id="80899110"/>
<dbReference type="CDD" id="cd09999">
    <property type="entry name" value="Arginase-like_1"/>
    <property type="match status" value="1"/>
</dbReference>
<comment type="similarity">
    <text evidence="4">Belongs to the arginase family.</text>
</comment>
<evidence type="ECO:0000256" key="3">
    <source>
        <dbReference type="ARBA" id="ARBA00023211"/>
    </source>
</evidence>
<evidence type="ECO:0000313" key="6">
    <source>
        <dbReference type="Proteomes" id="UP001144673"/>
    </source>
</evidence>
<keyword evidence="3" id="KW-0464">Manganese</keyword>
<dbReference type="InterPro" id="IPR023696">
    <property type="entry name" value="Ureohydrolase_dom_sf"/>
</dbReference>
<evidence type="ECO:0000256" key="4">
    <source>
        <dbReference type="PROSITE-ProRule" id="PRU00742"/>
    </source>
</evidence>
<comment type="caution">
    <text evidence="5">The sequence shown here is derived from an EMBL/GenBank/DDBJ whole genome shotgun (WGS) entry which is preliminary data.</text>
</comment>
<dbReference type="PANTHER" id="PTHR43782">
    <property type="entry name" value="ARGINASE"/>
    <property type="match status" value="1"/>
</dbReference>